<dbReference type="Pfam" id="PF00254">
    <property type="entry name" value="FKBP_C"/>
    <property type="match status" value="1"/>
</dbReference>
<dbReference type="AlphaFoldDB" id="A0A0S4RWD8"/>
<keyword evidence="6 12" id="KW-0132">Cell division</keyword>
<evidence type="ECO:0000256" key="6">
    <source>
        <dbReference type="ARBA" id="ARBA00022618"/>
    </source>
</evidence>
<gene>
    <name evidence="12 17" type="primary">tig</name>
    <name evidence="17" type="ORF">ERS686654_00961</name>
</gene>
<comment type="caution">
    <text evidence="17">The sequence shown here is derived from an EMBL/GenBank/DDBJ whole genome shotgun (WGS) entry which is preliminary data.</text>
</comment>
<dbReference type="RefSeq" id="WP_059435089.1">
    <property type="nucleotide sequence ID" value="NZ_FAVB01000002.1"/>
</dbReference>
<dbReference type="PROSITE" id="PS50059">
    <property type="entry name" value="FKBP_PPIASE"/>
    <property type="match status" value="1"/>
</dbReference>
<organism evidence="17 18">
    <name type="scientific">Campylobacter hyointestinalis subsp. hyointestinalis</name>
    <dbReference type="NCBI Taxonomy" id="91352"/>
    <lineage>
        <taxon>Bacteria</taxon>
        <taxon>Pseudomonadati</taxon>
        <taxon>Campylobacterota</taxon>
        <taxon>Epsilonproteobacteria</taxon>
        <taxon>Campylobacterales</taxon>
        <taxon>Campylobacteraceae</taxon>
        <taxon>Campylobacter</taxon>
    </lineage>
</organism>
<name>A0A0S4RWD8_CAMHY</name>
<dbReference type="InterPro" id="IPR008881">
    <property type="entry name" value="Trigger_fac_ribosome-bd_bac"/>
</dbReference>
<evidence type="ECO:0000256" key="11">
    <source>
        <dbReference type="ARBA" id="ARBA00029986"/>
    </source>
</evidence>
<comment type="function">
    <text evidence="12">Involved in protein export. Acts as a chaperone by maintaining the newly synthesized protein in an open conformation. Functions as a peptidyl-prolyl cis-trans isomerase.</text>
</comment>
<protein>
    <recommendedName>
        <fullName evidence="4 12">Trigger factor</fullName>
        <shortName evidence="12">TF</shortName>
        <ecNumber evidence="3 12">5.2.1.8</ecNumber>
    </recommendedName>
    <alternativeName>
        <fullName evidence="11 12">PPIase</fullName>
    </alternativeName>
</protein>
<sequence length="434" mass="49365">MEVKAKLLNPANATASTQIKADELNAKVENLAKKAAKNIKIDGFRKGKFPTAQVLKRYGKDLENDAKNDLFRDIITESLKIVDKKVDAVIGEPMVLKFDEKDGNIDVELEISFKPEVDINGFESIIPEFSTPRITKKEIEEKTNEFLTMMAPVEKIEKEILEKGDFAKFDFEGFVDGEAFEGGKAEGYVLEIGSNQFIPGFEDGMIGLKVGEEKDINVNFPDTYGAAHLAGKPAVFKVKLHEIHGKKAGKLDEETLKKLMPNEESVSVEKFEERLKEQLRADKMQKLINDELKSKFAEAAVAKFVFDLPKNIVEQEIDMQFRNAWGNFSEDEKKKFSTDKEEALKQRETYRNEAEKSVKLTFIIDELAKFKGITVSDAELVQAVYFEAYRYGIDPKKHLDDYKKQGILPAIKMAMIEEKLFNNLFKKDAKEDKE</sequence>
<evidence type="ECO:0000256" key="9">
    <source>
        <dbReference type="ARBA" id="ARBA00023235"/>
    </source>
</evidence>
<evidence type="ECO:0000256" key="12">
    <source>
        <dbReference type="HAMAP-Rule" id="MF_00303"/>
    </source>
</evidence>
<dbReference type="SUPFAM" id="SSF54534">
    <property type="entry name" value="FKBP-like"/>
    <property type="match status" value="1"/>
</dbReference>
<keyword evidence="8 12" id="KW-0143">Chaperone</keyword>
<proteinExistence type="inferred from homology"/>
<comment type="catalytic activity">
    <reaction evidence="1 12 13">
        <text>[protein]-peptidylproline (omega=180) = [protein]-peptidylproline (omega=0)</text>
        <dbReference type="Rhea" id="RHEA:16237"/>
        <dbReference type="Rhea" id="RHEA-COMP:10747"/>
        <dbReference type="Rhea" id="RHEA-COMP:10748"/>
        <dbReference type="ChEBI" id="CHEBI:83833"/>
        <dbReference type="ChEBI" id="CHEBI:83834"/>
        <dbReference type="EC" id="5.2.1.8"/>
    </reaction>
</comment>
<dbReference type="GO" id="GO:0003755">
    <property type="term" value="F:peptidyl-prolyl cis-trans isomerase activity"/>
    <property type="evidence" value="ECO:0007669"/>
    <property type="project" value="UniProtKB-UniRule"/>
</dbReference>
<dbReference type="EMBL" id="FAVB01000002">
    <property type="protein sequence ID" value="CUU78386.1"/>
    <property type="molecule type" value="Genomic_DNA"/>
</dbReference>
<evidence type="ECO:0000313" key="18">
    <source>
        <dbReference type="Proteomes" id="UP000052237"/>
    </source>
</evidence>
<dbReference type="InterPro" id="IPR027304">
    <property type="entry name" value="Trigger_fact/SurA_dom_sf"/>
</dbReference>
<evidence type="ECO:0000256" key="4">
    <source>
        <dbReference type="ARBA" id="ARBA00016902"/>
    </source>
</evidence>
<evidence type="ECO:0000256" key="15">
    <source>
        <dbReference type="SAM" id="Coils"/>
    </source>
</evidence>
<evidence type="ECO:0000259" key="16">
    <source>
        <dbReference type="PROSITE" id="PS50059"/>
    </source>
</evidence>
<comment type="similarity">
    <text evidence="2 12 14">Belongs to the FKBP-type PPIase family. Tig subfamily.</text>
</comment>
<feature type="coiled-coil region" evidence="15">
    <location>
        <begin position="333"/>
        <end position="360"/>
    </location>
</feature>
<keyword evidence="15" id="KW-0175">Coiled coil</keyword>
<dbReference type="Gene3D" id="1.10.3120.10">
    <property type="entry name" value="Trigger factor, C-terminal domain"/>
    <property type="match status" value="1"/>
</dbReference>
<dbReference type="Gene3D" id="3.10.50.40">
    <property type="match status" value="1"/>
</dbReference>
<dbReference type="InterPro" id="IPR036611">
    <property type="entry name" value="Trigger_fac_ribosome-bd_sf"/>
</dbReference>
<dbReference type="GO" id="GO:0006457">
    <property type="term" value="P:protein folding"/>
    <property type="evidence" value="ECO:0007669"/>
    <property type="project" value="UniProtKB-UniRule"/>
</dbReference>
<comment type="domain">
    <text evidence="12">Consists of 3 domains; the N-terminus binds the ribosome, the middle domain has PPIase activity, while the C-terminus has intrinsic chaperone activity on its own.</text>
</comment>
<dbReference type="GO" id="GO:0051301">
    <property type="term" value="P:cell division"/>
    <property type="evidence" value="ECO:0007669"/>
    <property type="project" value="UniProtKB-KW"/>
</dbReference>
<evidence type="ECO:0000256" key="2">
    <source>
        <dbReference type="ARBA" id="ARBA00005464"/>
    </source>
</evidence>
<dbReference type="PIRSF" id="PIRSF003095">
    <property type="entry name" value="Trigger_factor"/>
    <property type="match status" value="1"/>
</dbReference>
<dbReference type="EC" id="5.2.1.8" evidence="3 12"/>
<dbReference type="InterPro" id="IPR037041">
    <property type="entry name" value="Trigger_fac_C_sf"/>
</dbReference>
<dbReference type="InterPro" id="IPR001179">
    <property type="entry name" value="PPIase_FKBP_dom"/>
</dbReference>
<dbReference type="Pfam" id="PF05698">
    <property type="entry name" value="Trigger_C"/>
    <property type="match status" value="1"/>
</dbReference>
<comment type="subcellular location">
    <subcellularLocation>
        <location evidence="12">Cytoplasm</location>
    </subcellularLocation>
    <text evidence="12">About half TF is bound to the ribosome near the polypeptide exit tunnel while the other half is free in the cytoplasm.</text>
</comment>
<dbReference type="HAMAP" id="MF_00303">
    <property type="entry name" value="Trigger_factor_Tig"/>
    <property type="match status" value="1"/>
</dbReference>
<dbReference type="InterPro" id="IPR008880">
    <property type="entry name" value="Trigger_fac_C"/>
</dbReference>
<dbReference type="Proteomes" id="UP000052237">
    <property type="component" value="Unassembled WGS sequence"/>
</dbReference>
<keyword evidence="9 12" id="KW-0413">Isomerase</keyword>
<evidence type="ECO:0000256" key="5">
    <source>
        <dbReference type="ARBA" id="ARBA00022490"/>
    </source>
</evidence>
<dbReference type="Gene3D" id="3.30.70.1050">
    <property type="entry name" value="Trigger factor ribosome-binding domain"/>
    <property type="match status" value="1"/>
</dbReference>
<keyword evidence="5 12" id="KW-0963">Cytoplasm</keyword>
<feature type="domain" description="PPIase FKBP-type" evidence="16">
    <location>
        <begin position="164"/>
        <end position="226"/>
    </location>
</feature>
<dbReference type="Pfam" id="PF05697">
    <property type="entry name" value="Trigger_N"/>
    <property type="match status" value="1"/>
</dbReference>
<keyword evidence="10 12" id="KW-0131">Cell cycle</keyword>
<evidence type="ECO:0000256" key="8">
    <source>
        <dbReference type="ARBA" id="ARBA00023186"/>
    </source>
</evidence>
<dbReference type="InterPro" id="IPR005215">
    <property type="entry name" value="Trig_fac"/>
</dbReference>
<dbReference type="SUPFAM" id="SSF109998">
    <property type="entry name" value="Triger factor/SurA peptide-binding domain-like"/>
    <property type="match status" value="1"/>
</dbReference>
<evidence type="ECO:0000256" key="1">
    <source>
        <dbReference type="ARBA" id="ARBA00000971"/>
    </source>
</evidence>
<dbReference type="GO" id="GO:0005737">
    <property type="term" value="C:cytoplasm"/>
    <property type="evidence" value="ECO:0007669"/>
    <property type="project" value="UniProtKB-SubCell"/>
</dbReference>
<evidence type="ECO:0000256" key="13">
    <source>
        <dbReference type="PROSITE-ProRule" id="PRU00277"/>
    </source>
</evidence>
<evidence type="ECO:0000256" key="7">
    <source>
        <dbReference type="ARBA" id="ARBA00023110"/>
    </source>
</evidence>
<keyword evidence="7 12" id="KW-0697">Rotamase</keyword>
<evidence type="ECO:0000256" key="10">
    <source>
        <dbReference type="ARBA" id="ARBA00023306"/>
    </source>
</evidence>
<keyword evidence="18" id="KW-1185">Reference proteome</keyword>
<dbReference type="SUPFAM" id="SSF102735">
    <property type="entry name" value="Trigger factor ribosome-binding domain"/>
    <property type="match status" value="1"/>
</dbReference>
<dbReference type="NCBIfam" id="TIGR00115">
    <property type="entry name" value="tig"/>
    <property type="match status" value="1"/>
</dbReference>
<dbReference type="FunFam" id="3.10.50.40:FF:000001">
    <property type="entry name" value="Trigger factor"/>
    <property type="match status" value="1"/>
</dbReference>
<dbReference type="InterPro" id="IPR046357">
    <property type="entry name" value="PPIase_dom_sf"/>
</dbReference>
<evidence type="ECO:0000313" key="17">
    <source>
        <dbReference type="EMBL" id="CUU78386.1"/>
    </source>
</evidence>
<accession>A0A0S4RWD8</accession>
<evidence type="ECO:0000256" key="14">
    <source>
        <dbReference type="RuleBase" id="RU003914"/>
    </source>
</evidence>
<evidence type="ECO:0000256" key="3">
    <source>
        <dbReference type="ARBA" id="ARBA00013194"/>
    </source>
</evidence>
<dbReference type="GO" id="GO:0015031">
    <property type="term" value="P:protein transport"/>
    <property type="evidence" value="ECO:0007669"/>
    <property type="project" value="UniProtKB-UniRule"/>
</dbReference>
<reference evidence="17 18" key="1">
    <citation type="submission" date="2015-11" db="EMBL/GenBank/DDBJ databases">
        <authorList>
            <consortium name="Pathogen Informatics"/>
        </authorList>
    </citation>
    <scope>NUCLEOTIDE SEQUENCE [LARGE SCALE GENOMIC DNA]</scope>
    <source>
        <strain evidence="17 18">006A-0059</strain>
    </source>
</reference>